<evidence type="ECO:0000256" key="7">
    <source>
        <dbReference type="ARBA" id="ARBA00022801"/>
    </source>
</evidence>
<evidence type="ECO:0000256" key="15">
    <source>
        <dbReference type="ARBA" id="ARBA00032932"/>
    </source>
</evidence>
<keyword evidence="6 17" id="KW-0812">Transmembrane</keyword>
<comment type="catalytic activity">
    <reaction evidence="16 17">
        <text>di-trans,octa-cis-undecaprenyl diphosphate + H2O = di-trans,octa-cis-undecaprenyl phosphate + phosphate + H(+)</text>
        <dbReference type="Rhea" id="RHEA:28094"/>
        <dbReference type="ChEBI" id="CHEBI:15377"/>
        <dbReference type="ChEBI" id="CHEBI:15378"/>
        <dbReference type="ChEBI" id="CHEBI:43474"/>
        <dbReference type="ChEBI" id="CHEBI:58405"/>
        <dbReference type="ChEBI" id="CHEBI:60392"/>
        <dbReference type="EC" id="3.6.1.27"/>
    </reaction>
</comment>
<evidence type="ECO:0000256" key="16">
    <source>
        <dbReference type="ARBA" id="ARBA00047594"/>
    </source>
</evidence>
<evidence type="ECO:0000256" key="3">
    <source>
        <dbReference type="ARBA" id="ARBA00012374"/>
    </source>
</evidence>
<dbReference type="Pfam" id="PF02673">
    <property type="entry name" value="BacA"/>
    <property type="match status" value="1"/>
</dbReference>
<keyword evidence="9 17" id="KW-0573">Peptidoglycan synthesis</keyword>
<evidence type="ECO:0000256" key="6">
    <source>
        <dbReference type="ARBA" id="ARBA00022692"/>
    </source>
</evidence>
<dbReference type="GO" id="GO:0008360">
    <property type="term" value="P:regulation of cell shape"/>
    <property type="evidence" value="ECO:0007669"/>
    <property type="project" value="UniProtKB-KW"/>
</dbReference>
<evidence type="ECO:0000256" key="17">
    <source>
        <dbReference type="HAMAP-Rule" id="MF_01006"/>
    </source>
</evidence>
<dbReference type="GO" id="GO:0046677">
    <property type="term" value="P:response to antibiotic"/>
    <property type="evidence" value="ECO:0007669"/>
    <property type="project" value="UniProtKB-UniRule"/>
</dbReference>
<evidence type="ECO:0000256" key="14">
    <source>
        <dbReference type="ARBA" id="ARBA00032707"/>
    </source>
</evidence>
<keyword evidence="10 17" id="KW-1133">Transmembrane helix</keyword>
<dbReference type="PANTHER" id="PTHR30622">
    <property type="entry name" value="UNDECAPRENYL-DIPHOSPHATASE"/>
    <property type="match status" value="1"/>
</dbReference>
<dbReference type="AlphaFoldDB" id="A0AB39U992"/>
<dbReference type="EMBL" id="CP129674">
    <property type="protein sequence ID" value="XDS45345.1"/>
    <property type="molecule type" value="Genomic_DNA"/>
</dbReference>
<organism evidence="18">
    <name type="scientific">Bifidobacterium aquikefiricola</name>
    <dbReference type="NCBI Taxonomy" id="3059038"/>
    <lineage>
        <taxon>Bacteria</taxon>
        <taxon>Bacillati</taxon>
        <taxon>Actinomycetota</taxon>
        <taxon>Actinomycetes</taxon>
        <taxon>Bifidobacteriales</taxon>
        <taxon>Bifidobacteriaceae</taxon>
        <taxon>Bifidobacterium</taxon>
    </lineage>
</organism>
<evidence type="ECO:0000256" key="5">
    <source>
        <dbReference type="ARBA" id="ARBA00022475"/>
    </source>
</evidence>
<dbReference type="PANTHER" id="PTHR30622:SF4">
    <property type="entry name" value="UNDECAPRENYL-DIPHOSPHATASE"/>
    <property type="match status" value="1"/>
</dbReference>
<sequence>MNFFEAIFFGIIQGLTEFLPVSSSAHIRIIGAVLGDDPGAAFTAIIQIGTEAAVLLYFRHDIARILSHWYRCLIGTNGTDMHSRFGAGDKDASMGWYIIVGTMPIVIAGVLFQKRIETSLRNLWVTVSVLIIFGLLLWYFDAKSKQIKKLDDMNMKEAALFGVGQMLALIPGVSRSGGTITFGRAMGYTREAAARVSFLMAIPAVFGAAVLETIKAIGDASSEPGFPGWGATICATIVSFIVGYMVIIAFLKIISTFSYKGFAIYRIVVAVIVAILLIAGVILPLAGPQS</sequence>
<keyword evidence="5 17" id="KW-1003">Cell membrane</keyword>
<evidence type="ECO:0000256" key="1">
    <source>
        <dbReference type="ARBA" id="ARBA00004651"/>
    </source>
</evidence>
<evidence type="ECO:0000256" key="4">
    <source>
        <dbReference type="ARBA" id="ARBA00021581"/>
    </source>
</evidence>
<accession>A0AB39U992</accession>
<dbReference type="GO" id="GO:0005886">
    <property type="term" value="C:plasma membrane"/>
    <property type="evidence" value="ECO:0007669"/>
    <property type="project" value="UniProtKB-SubCell"/>
</dbReference>
<dbReference type="KEGG" id="baqk:QN215_04365"/>
<evidence type="ECO:0000256" key="12">
    <source>
        <dbReference type="ARBA" id="ARBA00023251"/>
    </source>
</evidence>
<dbReference type="NCBIfam" id="TIGR00753">
    <property type="entry name" value="undec_PP_bacA"/>
    <property type="match status" value="1"/>
</dbReference>
<evidence type="ECO:0000256" key="11">
    <source>
        <dbReference type="ARBA" id="ARBA00023136"/>
    </source>
</evidence>
<feature type="transmembrane region" description="Helical" evidence="17">
    <location>
        <begin position="196"/>
        <end position="217"/>
    </location>
</feature>
<comment type="subcellular location">
    <subcellularLocation>
        <location evidence="1 17">Cell membrane</location>
        <topology evidence="1 17">Multi-pass membrane protein</topology>
    </subcellularLocation>
</comment>
<comment type="miscellaneous">
    <text evidence="17">Bacitracin is thought to be involved in the inhibition of peptidoglycan synthesis by sequestering undecaprenyl diphosphate, thereby reducing the pool of lipid carrier available.</text>
</comment>
<feature type="transmembrane region" description="Helical" evidence="17">
    <location>
        <begin position="123"/>
        <end position="140"/>
    </location>
</feature>
<keyword evidence="12 17" id="KW-0046">Antibiotic resistance</keyword>
<proteinExistence type="inferred from homology"/>
<dbReference type="InterPro" id="IPR003824">
    <property type="entry name" value="UppP"/>
</dbReference>
<comment type="function">
    <text evidence="17">Catalyzes the dephosphorylation of undecaprenyl diphosphate (UPP). Confers resistance to bacitracin.</text>
</comment>
<reference evidence="18" key="1">
    <citation type="submission" date="2023-07" db="EMBL/GenBank/DDBJ databases">
        <title>Bifidobacterium aquikefiriaerophilum sp. nov. and Bifidobacterium eccum sp. nov., isolated from water kefir.</title>
        <authorList>
            <person name="Breselge S."/>
            <person name="Bellassi P."/>
            <person name="Barcenilla C."/>
            <person name="Alvarez-Ordonez A."/>
            <person name="Morelli L."/>
            <person name="Cotter P.D."/>
        </authorList>
    </citation>
    <scope>NUCLEOTIDE SEQUENCE</scope>
    <source>
        <strain evidence="18">WK041_4_12</strain>
    </source>
</reference>
<evidence type="ECO:0000256" key="2">
    <source>
        <dbReference type="ARBA" id="ARBA00010621"/>
    </source>
</evidence>
<dbReference type="GO" id="GO:0071555">
    <property type="term" value="P:cell wall organization"/>
    <property type="evidence" value="ECO:0007669"/>
    <property type="project" value="UniProtKB-KW"/>
</dbReference>
<gene>
    <name evidence="17 18" type="primary">uppP</name>
    <name evidence="18" type="ORF">QN215_04365</name>
</gene>
<keyword evidence="7 17" id="KW-0378">Hydrolase</keyword>
<evidence type="ECO:0000256" key="13">
    <source>
        <dbReference type="ARBA" id="ARBA00023316"/>
    </source>
</evidence>
<feature type="transmembrane region" description="Helical" evidence="17">
    <location>
        <begin position="94"/>
        <end position="111"/>
    </location>
</feature>
<name>A0AB39U992_9BIFI</name>
<protein>
    <recommendedName>
        <fullName evidence="4 17">Undecaprenyl-diphosphatase</fullName>
        <ecNumber evidence="3 17">3.6.1.27</ecNumber>
    </recommendedName>
    <alternativeName>
        <fullName evidence="15 17">Bacitracin resistance protein</fullName>
    </alternativeName>
    <alternativeName>
        <fullName evidence="14 17">Undecaprenyl pyrophosphate phosphatase</fullName>
    </alternativeName>
</protein>
<evidence type="ECO:0000256" key="9">
    <source>
        <dbReference type="ARBA" id="ARBA00022984"/>
    </source>
</evidence>
<feature type="transmembrane region" description="Helical" evidence="17">
    <location>
        <begin position="229"/>
        <end position="251"/>
    </location>
</feature>
<evidence type="ECO:0000256" key="8">
    <source>
        <dbReference type="ARBA" id="ARBA00022960"/>
    </source>
</evidence>
<dbReference type="RefSeq" id="WP_369344881.1">
    <property type="nucleotide sequence ID" value="NZ_CP129674.1"/>
</dbReference>
<evidence type="ECO:0000256" key="10">
    <source>
        <dbReference type="ARBA" id="ARBA00022989"/>
    </source>
</evidence>
<keyword evidence="11 17" id="KW-0472">Membrane</keyword>
<dbReference type="HAMAP" id="MF_01006">
    <property type="entry name" value="Undec_diphosphatase"/>
    <property type="match status" value="1"/>
</dbReference>
<keyword evidence="13 17" id="KW-0961">Cell wall biogenesis/degradation</keyword>
<dbReference type="EC" id="3.6.1.27" evidence="3 17"/>
<feature type="transmembrane region" description="Helical" evidence="17">
    <location>
        <begin position="263"/>
        <end position="286"/>
    </location>
</feature>
<dbReference type="GO" id="GO:0050380">
    <property type="term" value="F:undecaprenyl-diphosphatase activity"/>
    <property type="evidence" value="ECO:0007669"/>
    <property type="project" value="UniProtKB-UniRule"/>
</dbReference>
<evidence type="ECO:0000313" key="18">
    <source>
        <dbReference type="EMBL" id="XDS45345.1"/>
    </source>
</evidence>
<comment type="similarity">
    <text evidence="2 17">Belongs to the UppP family.</text>
</comment>
<dbReference type="GO" id="GO:0009252">
    <property type="term" value="P:peptidoglycan biosynthetic process"/>
    <property type="evidence" value="ECO:0007669"/>
    <property type="project" value="UniProtKB-KW"/>
</dbReference>
<keyword evidence="8 17" id="KW-0133">Cell shape</keyword>